<dbReference type="Proteomes" id="UP000784294">
    <property type="component" value="Unassembled WGS sequence"/>
</dbReference>
<comment type="caution">
    <text evidence="2">The sequence shown here is derived from an EMBL/GenBank/DDBJ whole genome shotgun (WGS) entry which is preliminary data.</text>
</comment>
<feature type="compositionally biased region" description="Polar residues" evidence="1">
    <location>
        <begin position="19"/>
        <end position="34"/>
    </location>
</feature>
<organism evidence="2 3">
    <name type="scientific">Protopolystoma xenopodis</name>
    <dbReference type="NCBI Taxonomy" id="117903"/>
    <lineage>
        <taxon>Eukaryota</taxon>
        <taxon>Metazoa</taxon>
        <taxon>Spiralia</taxon>
        <taxon>Lophotrochozoa</taxon>
        <taxon>Platyhelminthes</taxon>
        <taxon>Monogenea</taxon>
        <taxon>Polyopisthocotylea</taxon>
        <taxon>Polystomatidea</taxon>
        <taxon>Polystomatidae</taxon>
        <taxon>Protopolystoma</taxon>
    </lineage>
</organism>
<proteinExistence type="predicted"/>
<evidence type="ECO:0000256" key="1">
    <source>
        <dbReference type="SAM" id="MobiDB-lite"/>
    </source>
</evidence>
<evidence type="ECO:0000313" key="3">
    <source>
        <dbReference type="Proteomes" id="UP000784294"/>
    </source>
</evidence>
<gene>
    <name evidence="2" type="ORF">PXEA_LOCUS13324</name>
</gene>
<dbReference type="EMBL" id="CAAALY010043741">
    <property type="protein sequence ID" value="VEL19884.1"/>
    <property type="molecule type" value="Genomic_DNA"/>
</dbReference>
<keyword evidence="3" id="KW-1185">Reference proteome</keyword>
<sequence length="228" mass="25259">MTTEGSLCITERSGPETPFHTSPNKPSSVDSLGSSPAKDDIDEDLEQAFNMQQAVVNSIANLEEQRASKSTESMIQSALDRGASGGSQFCAGFKKNPSQLYPSETPGMVGRVADLALLEHLLLSAGLDRMLVFYTEHHFCSIPLQNLLLATARRAISQRLSHIDRTYEERLGEMLLNRLDFQGVPSTPISRKNVFEWSWFAWNTTPEPRAPKTVVQSGKVYSFGSLRH</sequence>
<feature type="non-terminal residue" evidence="2">
    <location>
        <position position="1"/>
    </location>
</feature>
<reference evidence="2" key="1">
    <citation type="submission" date="2018-11" db="EMBL/GenBank/DDBJ databases">
        <authorList>
            <consortium name="Pathogen Informatics"/>
        </authorList>
    </citation>
    <scope>NUCLEOTIDE SEQUENCE</scope>
</reference>
<evidence type="ECO:0000313" key="2">
    <source>
        <dbReference type="EMBL" id="VEL19884.1"/>
    </source>
</evidence>
<protein>
    <submittedName>
        <fullName evidence="2">Uncharacterized protein</fullName>
    </submittedName>
</protein>
<accession>A0A3S5CM39</accession>
<dbReference type="AlphaFoldDB" id="A0A3S5CM39"/>
<name>A0A3S5CM39_9PLAT</name>
<feature type="region of interest" description="Disordered" evidence="1">
    <location>
        <begin position="1"/>
        <end position="42"/>
    </location>
</feature>